<dbReference type="AlphaFoldDB" id="A0A024UN12"/>
<gene>
    <name evidence="1" type="ORF">H310_02047</name>
</gene>
<proteinExistence type="predicted"/>
<protein>
    <recommendedName>
        <fullName evidence="2">Nucleolar pre-ribosomal-associated protein 1 C-terminal domain-containing protein</fullName>
    </recommendedName>
</protein>
<dbReference type="GeneID" id="20079097"/>
<dbReference type="OrthoDB" id="67041at2759"/>
<dbReference type="VEuPathDB" id="FungiDB:H310_02047"/>
<evidence type="ECO:0000313" key="1">
    <source>
        <dbReference type="EMBL" id="ETW07560.1"/>
    </source>
</evidence>
<dbReference type="RefSeq" id="XP_008863653.1">
    <property type="nucleotide sequence ID" value="XM_008865431.1"/>
</dbReference>
<name>A0A024UN12_9STRA</name>
<accession>A0A024UN12</accession>
<reference evidence="1" key="1">
    <citation type="submission" date="2013-12" db="EMBL/GenBank/DDBJ databases">
        <title>The Genome Sequence of Aphanomyces invadans NJM9701.</title>
        <authorList>
            <consortium name="The Broad Institute Genomics Platform"/>
            <person name="Russ C."/>
            <person name="Tyler B."/>
            <person name="van West P."/>
            <person name="Dieguez-Uribeondo J."/>
            <person name="Young S.K."/>
            <person name="Zeng Q."/>
            <person name="Gargeya S."/>
            <person name="Fitzgerald M."/>
            <person name="Abouelleil A."/>
            <person name="Alvarado L."/>
            <person name="Chapman S.B."/>
            <person name="Gainer-Dewar J."/>
            <person name="Goldberg J."/>
            <person name="Griggs A."/>
            <person name="Gujja S."/>
            <person name="Hansen M."/>
            <person name="Howarth C."/>
            <person name="Imamovic A."/>
            <person name="Ireland A."/>
            <person name="Larimer J."/>
            <person name="McCowan C."/>
            <person name="Murphy C."/>
            <person name="Pearson M."/>
            <person name="Poon T.W."/>
            <person name="Priest M."/>
            <person name="Roberts A."/>
            <person name="Saif S."/>
            <person name="Shea T."/>
            <person name="Sykes S."/>
            <person name="Wortman J."/>
            <person name="Nusbaum C."/>
            <person name="Birren B."/>
        </authorList>
    </citation>
    <scope>NUCLEOTIDE SEQUENCE [LARGE SCALE GENOMIC DNA]</scope>
    <source>
        <strain evidence="1">NJM9701</strain>
    </source>
</reference>
<dbReference type="EMBL" id="KI913954">
    <property type="protein sequence ID" value="ETW07560.1"/>
    <property type="molecule type" value="Genomic_DNA"/>
</dbReference>
<sequence length="467" mass="51324">MPSSVCPVDPRSGMPIFDLDTIDPNDANSTIDILLHHYFTTSSIAVHRLIFMVIFDLAKANFQVPFAALEHALATCLDQGLASVIATFPTVLLPAHLTRLLGRLDAKVDNDLLVVLTEVAQVARVRDYFDQCSTLAQIVQKRRWLDVSVVNTSASAGGGQHLDPVQRAMFLIGSAVPEERFKGQRWLAELLVDPTVSTIGDESSVDTKHALRLQARSAFWESIRSKSMSMRLAMVQVLALVAKRRLVLSSFKATLPLILKEANAVAKTWVDHANDLSSEDADVAWAALMEFALSMCSRQLSFVHRRARQLLGTQVFQNSSTEAASIIRALAHGSIALDRELLQELTGDCYLAALHALARCPTSGVAGVVSMVVKAMNSEGQQFARLGGIAKFRAFLEAPHSPLVSLHVAELIVSMVRGTNKDVYFAALKDLHLQAQDVSDERVLDNPYVHCRQLLTRLYHTSKIPID</sequence>
<evidence type="ECO:0008006" key="2">
    <source>
        <dbReference type="Google" id="ProtNLM"/>
    </source>
</evidence>
<organism evidence="1">
    <name type="scientific">Aphanomyces invadans</name>
    <dbReference type="NCBI Taxonomy" id="157072"/>
    <lineage>
        <taxon>Eukaryota</taxon>
        <taxon>Sar</taxon>
        <taxon>Stramenopiles</taxon>
        <taxon>Oomycota</taxon>
        <taxon>Saprolegniomycetes</taxon>
        <taxon>Saprolegniales</taxon>
        <taxon>Verrucalvaceae</taxon>
        <taxon>Aphanomyces</taxon>
    </lineage>
</organism>